<feature type="coiled-coil region" evidence="1">
    <location>
        <begin position="364"/>
        <end position="391"/>
    </location>
</feature>
<dbReference type="Pfam" id="PF03455">
    <property type="entry name" value="dDENN"/>
    <property type="match status" value="1"/>
</dbReference>
<dbReference type="GO" id="GO:0031410">
    <property type="term" value="C:cytoplasmic vesicle"/>
    <property type="evidence" value="ECO:0007669"/>
    <property type="project" value="TreeGrafter"/>
</dbReference>
<feature type="compositionally biased region" description="Polar residues" evidence="2">
    <location>
        <begin position="726"/>
        <end position="749"/>
    </location>
</feature>
<dbReference type="InterPro" id="IPR051696">
    <property type="entry name" value="DENN_Domain_GEFs"/>
</dbReference>
<feature type="region of interest" description="Disordered" evidence="2">
    <location>
        <begin position="90"/>
        <end position="109"/>
    </location>
</feature>
<feature type="compositionally biased region" description="Polar residues" evidence="2">
    <location>
        <begin position="100"/>
        <end position="109"/>
    </location>
</feature>
<dbReference type="InterPro" id="IPR043153">
    <property type="entry name" value="DENN_C"/>
</dbReference>
<dbReference type="GO" id="GO:0032483">
    <property type="term" value="P:regulation of Rab protein signal transduction"/>
    <property type="evidence" value="ECO:0007669"/>
    <property type="project" value="TreeGrafter"/>
</dbReference>
<dbReference type="Pfam" id="PF02141">
    <property type="entry name" value="DENN"/>
    <property type="match status" value="1"/>
</dbReference>
<dbReference type="InterPro" id="IPR037516">
    <property type="entry name" value="Tripartite_DENN"/>
</dbReference>
<evidence type="ECO:0000259" key="3">
    <source>
        <dbReference type="PROSITE" id="PS50081"/>
    </source>
</evidence>
<gene>
    <name evidence="5" type="ORF">BDZ85DRAFT_31647</name>
</gene>
<dbReference type="SMART" id="SM00799">
    <property type="entry name" value="DENN"/>
    <property type="match status" value="1"/>
</dbReference>
<dbReference type="SMART" id="SM00800">
    <property type="entry name" value="uDENN"/>
    <property type="match status" value="1"/>
</dbReference>
<dbReference type="OrthoDB" id="6019893at2759"/>
<dbReference type="PANTHER" id="PTHR12296">
    <property type="entry name" value="DENN DOMAIN-CONTAINING PROTEIN 4"/>
    <property type="match status" value="1"/>
</dbReference>
<feature type="compositionally biased region" description="Polar residues" evidence="2">
    <location>
        <begin position="757"/>
        <end position="769"/>
    </location>
</feature>
<feature type="compositionally biased region" description="Polar residues" evidence="2">
    <location>
        <begin position="658"/>
        <end position="667"/>
    </location>
</feature>
<dbReference type="Pfam" id="PF03456">
    <property type="entry name" value="uDENN"/>
    <property type="match status" value="1"/>
</dbReference>
<dbReference type="PROSITE" id="PS50211">
    <property type="entry name" value="DENN"/>
    <property type="match status" value="1"/>
</dbReference>
<dbReference type="InterPro" id="IPR002219">
    <property type="entry name" value="PKC_DAG/PE"/>
</dbReference>
<feature type="region of interest" description="Disordered" evidence="2">
    <location>
        <begin position="704"/>
        <end position="799"/>
    </location>
</feature>
<dbReference type="EMBL" id="ML992513">
    <property type="protein sequence ID" value="KAF2220084.1"/>
    <property type="molecule type" value="Genomic_DNA"/>
</dbReference>
<dbReference type="InterPro" id="IPR001194">
    <property type="entry name" value="cDENN_dom"/>
</dbReference>
<feature type="compositionally biased region" description="Polar residues" evidence="2">
    <location>
        <begin position="777"/>
        <end position="789"/>
    </location>
</feature>
<evidence type="ECO:0000256" key="1">
    <source>
        <dbReference type="SAM" id="Coils"/>
    </source>
</evidence>
<protein>
    <submittedName>
        <fullName evidence="5">AEX-3 domain-containing protein</fullName>
    </submittedName>
</protein>
<feature type="region of interest" description="Disordered" evidence="2">
    <location>
        <begin position="30"/>
        <end position="80"/>
    </location>
</feature>
<dbReference type="PANTHER" id="PTHR12296:SF21">
    <property type="entry name" value="DENN DOMAIN-CONTAINING PROTEIN 3"/>
    <property type="match status" value="1"/>
</dbReference>
<evidence type="ECO:0000259" key="4">
    <source>
        <dbReference type="PROSITE" id="PS50211"/>
    </source>
</evidence>
<dbReference type="AlphaFoldDB" id="A0A6A6G363"/>
<evidence type="ECO:0000256" key="2">
    <source>
        <dbReference type="SAM" id="MobiDB-lite"/>
    </source>
</evidence>
<sequence>MAPTAQDDSTSNPLADYFFIAGIESTQIFDERNITAGPPPVETTIEEDRALVTDATTSPRPGTPGSPTSETPARKSKRYSWDARKSIGSIINLPDDAPSPASNRSSTTIKVQTTGNANVLSEEDFEQALRKFATERDSFLEDVHLQAGTVTTAQPRAAKARPKTIRIMSDDSTNGAAGLRGGVGSLRRKLSTMNRRRSTTPSRQSSVLTSKRLSNYKSVIPTPEPFKVDPTTHPLKRRYEPVLLDRYPTKAMTEESKRRCAFPDYIPMFAFPNDVSVVASDQRPRSTWHGFAMTTADGSRIFNISVTLWLPLGVDAANELEQQCEIWRQANMTVEEREMANSLGERLAGERAKLSRLLSRLPTLESESEERDQLEDDISALEERIAMMADLLRPVRHAAASKIEGLTESETGFWVPRVYGLIGRDEGLTAFWKEWLKAVIVPMTDGAILNVPASSPKVGMWQPLERYVVNMCVEAPSPLTSITQIEVAIRELRLYARKEAINELPGSRNIDIYALFRALSIPNVVMLFEYAVLESRIIFLSSHGSMLHLACAALVNLLYPLKWTGVYIPTIPARLLQALEAPCPYIIGVEKRFDDVTLPNDDVVIIDLDLDQIEASAPARPLPRQIRRKLTALLQAAAPHHNRFGVPKGPPPYAIETFPNNHFSSETPQVFDTRASKSGLAAHVNLSSSSFADSQIARPSTPIFNASLNAKGDPAAAGERRPSLRPGTSSTNKSSFQAPPSPTISSPMSGSFPPTPVSRSDSAFGLQTTLREKRSGQFDTTIRRSSSVSKRSEAKQKVSQLMSSQFGLDRINPLRRPSQPFVGGHSPSLSTSALSMGPNGGGYAPSIYAPSTLAASTIMPMALIQPVKDTDSTKWVEGHCMVKRKRPNNTPIHCTICNEKCPDESYHCNGCTIKAHAGCVPHVVHVCPVAFRPDLVRAAFVRCFASLLYTYRRFLHAASGDRKKSGLIYHFNLDGFIKSCPGENAEYLELMRETVCFNEFIHERETKRGEDPAVKLFDEIILSKRNRGKTGLFSKSGECGKRHGGGSGLIEADTSFLSDTSDHLWRSAAAAAPSSRFPGDYRQVVSRIPAKLDPSLMKEPRSNQGAPRIPKARTQRKPIPSMLGLNVDTPGLLGAENLDPAAAGNRV</sequence>
<feature type="compositionally biased region" description="Low complexity" evidence="2">
    <location>
        <begin position="56"/>
        <end position="71"/>
    </location>
</feature>
<dbReference type="SMART" id="SM00801">
    <property type="entry name" value="dDENN"/>
    <property type="match status" value="1"/>
</dbReference>
<keyword evidence="1" id="KW-0175">Coiled coil</keyword>
<name>A0A6A6G363_9PEZI</name>
<feature type="region of interest" description="Disordered" evidence="2">
    <location>
        <begin position="1095"/>
        <end position="1115"/>
    </location>
</feature>
<dbReference type="InterPro" id="IPR005113">
    <property type="entry name" value="uDENN_dom"/>
</dbReference>
<dbReference type="PROSITE" id="PS50081">
    <property type="entry name" value="ZF_DAG_PE_2"/>
    <property type="match status" value="1"/>
</dbReference>
<dbReference type="Gene3D" id="3.40.50.11500">
    <property type="match status" value="1"/>
</dbReference>
<evidence type="ECO:0000313" key="6">
    <source>
        <dbReference type="Proteomes" id="UP000799538"/>
    </source>
</evidence>
<dbReference type="InterPro" id="IPR005112">
    <property type="entry name" value="dDENN_dom"/>
</dbReference>
<proteinExistence type="predicted"/>
<reference evidence="6" key="1">
    <citation type="journal article" date="2020" name="Stud. Mycol.">
        <title>101 Dothideomycetes genomes: A test case for predicting lifestyles and emergence of pathogens.</title>
        <authorList>
            <person name="Haridas S."/>
            <person name="Albert R."/>
            <person name="Binder M."/>
            <person name="Bloem J."/>
            <person name="LaButti K."/>
            <person name="Salamov A."/>
            <person name="Andreopoulos B."/>
            <person name="Baker S."/>
            <person name="Barry K."/>
            <person name="Bills G."/>
            <person name="Bluhm B."/>
            <person name="Cannon C."/>
            <person name="Castanera R."/>
            <person name="Culley D."/>
            <person name="Daum C."/>
            <person name="Ezra D."/>
            <person name="Gonzalez J."/>
            <person name="Henrissat B."/>
            <person name="Kuo A."/>
            <person name="Liang C."/>
            <person name="Lipzen A."/>
            <person name="Lutzoni F."/>
            <person name="Magnuson J."/>
            <person name="Mondo S."/>
            <person name="Nolan M."/>
            <person name="Ohm R."/>
            <person name="Pangilinan J."/>
            <person name="Park H.-J."/>
            <person name="Ramirez L."/>
            <person name="Alfaro M."/>
            <person name="Sun H."/>
            <person name="Tritt A."/>
            <person name="Yoshinaga Y."/>
            <person name="Zwiers L.-H."/>
            <person name="Turgeon B."/>
            <person name="Goodwin S."/>
            <person name="Spatafora J."/>
            <person name="Crous P."/>
            <person name="Grigoriev I."/>
        </authorList>
    </citation>
    <scope>NUCLEOTIDE SEQUENCE [LARGE SCALE GENOMIC DNA]</scope>
    <source>
        <strain evidence="6">CECT 20119</strain>
    </source>
</reference>
<keyword evidence="6" id="KW-1185">Reference proteome</keyword>
<evidence type="ECO:0000313" key="5">
    <source>
        <dbReference type="EMBL" id="KAF2220084.1"/>
    </source>
</evidence>
<organism evidence="5 6">
    <name type="scientific">Elsinoe ampelina</name>
    <dbReference type="NCBI Taxonomy" id="302913"/>
    <lineage>
        <taxon>Eukaryota</taxon>
        <taxon>Fungi</taxon>
        <taxon>Dikarya</taxon>
        <taxon>Ascomycota</taxon>
        <taxon>Pezizomycotina</taxon>
        <taxon>Dothideomycetes</taxon>
        <taxon>Dothideomycetidae</taxon>
        <taxon>Myriangiales</taxon>
        <taxon>Elsinoaceae</taxon>
        <taxon>Elsinoe</taxon>
    </lineage>
</organism>
<feature type="region of interest" description="Disordered" evidence="2">
    <location>
        <begin position="641"/>
        <end position="667"/>
    </location>
</feature>
<accession>A0A6A6G363</accession>
<feature type="domain" description="UDENN" evidence="4">
    <location>
        <begin position="225"/>
        <end position="1011"/>
    </location>
</feature>
<dbReference type="Proteomes" id="UP000799538">
    <property type="component" value="Unassembled WGS sequence"/>
</dbReference>
<feature type="domain" description="Phorbol-ester/DAG-type" evidence="3">
    <location>
        <begin position="878"/>
        <end position="927"/>
    </location>
</feature>